<feature type="signal peptide" evidence="1">
    <location>
        <begin position="1"/>
        <end position="19"/>
    </location>
</feature>
<dbReference type="InterPro" id="IPR007410">
    <property type="entry name" value="LpqE-like"/>
</dbReference>
<evidence type="ECO:0000313" key="2">
    <source>
        <dbReference type="EMBL" id="GAA4240306.1"/>
    </source>
</evidence>
<organism evidence="2 3">
    <name type="scientific">Actinomadura meridiana</name>
    <dbReference type="NCBI Taxonomy" id="559626"/>
    <lineage>
        <taxon>Bacteria</taxon>
        <taxon>Bacillati</taxon>
        <taxon>Actinomycetota</taxon>
        <taxon>Actinomycetes</taxon>
        <taxon>Streptosporangiales</taxon>
        <taxon>Thermomonosporaceae</taxon>
        <taxon>Actinomadura</taxon>
    </lineage>
</organism>
<dbReference type="Proteomes" id="UP001501710">
    <property type="component" value="Unassembled WGS sequence"/>
</dbReference>
<dbReference type="Pfam" id="PF04314">
    <property type="entry name" value="PCuAC"/>
    <property type="match status" value="1"/>
</dbReference>
<dbReference type="RefSeq" id="WP_344904767.1">
    <property type="nucleotide sequence ID" value="NZ_BAABAS010000025.1"/>
</dbReference>
<evidence type="ECO:0000256" key="1">
    <source>
        <dbReference type="SAM" id="SignalP"/>
    </source>
</evidence>
<gene>
    <name evidence="2" type="ORF">GCM10022254_64440</name>
</gene>
<dbReference type="InterPro" id="IPR036182">
    <property type="entry name" value="PCuAC_sf"/>
</dbReference>
<keyword evidence="3" id="KW-1185">Reference proteome</keyword>
<name>A0ABP8CK44_9ACTN</name>
<evidence type="ECO:0000313" key="3">
    <source>
        <dbReference type="Proteomes" id="UP001501710"/>
    </source>
</evidence>
<dbReference type="EMBL" id="BAABAS010000025">
    <property type="protein sequence ID" value="GAA4240306.1"/>
    <property type="molecule type" value="Genomic_DNA"/>
</dbReference>
<keyword evidence="1" id="KW-0732">Signal</keyword>
<sequence length="156" mass="16202">MKRLAAGLWALLLATGPVACGSHDTGSHDTGTVLPRLAVTGAYVPEPPMADMAAGYLTVVNTGRGADTLTAVTSDIATDVSLHTTTAKGAMSPVVAMTVPAHGRLVLRTGGNHLMLMGLKRKPRTGDTVTFVLRFTTSAPVTVRAPVRPAGYRPEQ</sequence>
<dbReference type="Gene3D" id="2.60.40.1890">
    <property type="entry name" value="PCu(A)C copper chaperone"/>
    <property type="match status" value="1"/>
</dbReference>
<comment type="caution">
    <text evidence="2">The sequence shown here is derived from an EMBL/GenBank/DDBJ whole genome shotgun (WGS) entry which is preliminary data.</text>
</comment>
<proteinExistence type="predicted"/>
<protein>
    <submittedName>
        <fullName evidence="2">Copper chaperone PCu(A)C</fullName>
    </submittedName>
</protein>
<dbReference type="PANTHER" id="PTHR36302:SF1">
    <property type="entry name" value="COPPER CHAPERONE PCU(A)C"/>
    <property type="match status" value="1"/>
</dbReference>
<dbReference type="SUPFAM" id="SSF110087">
    <property type="entry name" value="DR1885-like metal-binding protein"/>
    <property type="match status" value="1"/>
</dbReference>
<reference evidence="3" key="1">
    <citation type="journal article" date="2019" name="Int. J. Syst. Evol. Microbiol.">
        <title>The Global Catalogue of Microorganisms (GCM) 10K type strain sequencing project: providing services to taxonomists for standard genome sequencing and annotation.</title>
        <authorList>
            <consortium name="The Broad Institute Genomics Platform"/>
            <consortium name="The Broad Institute Genome Sequencing Center for Infectious Disease"/>
            <person name="Wu L."/>
            <person name="Ma J."/>
        </authorList>
    </citation>
    <scope>NUCLEOTIDE SEQUENCE [LARGE SCALE GENOMIC DNA]</scope>
    <source>
        <strain evidence="3">JCM 17440</strain>
    </source>
</reference>
<dbReference type="InterPro" id="IPR058248">
    <property type="entry name" value="Lxx211020-like"/>
</dbReference>
<feature type="chain" id="PRO_5046614029" evidence="1">
    <location>
        <begin position="20"/>
        <end position="156"/>
    </location>
</feature>
<accession>A0ABP8CK44</accession>
<dbReference type="PANTHER" id="PTHR36302">
    <property type="entry name" value="BLR7088 PROTEIN"/>
    <property type="match status" value="1"/>
</dbReference>